<dbReference type="InterPro" id="IPR002213">
    <property type="entry name" value="UDP_glucos_trans"/>
</dbReference>
<name>A0A0C9RK22_9CONI</name>
<dbReference type="PANTHER" id="PTHR11926:SF1494">
    <property type="entry name" value="FLAVONOL 3-O-GLUCOSYLTRANSFERASE UGT76E12-RELATED"/>
    <property type="match status" value="1"/>
</dbReference>
<evidence type="ECO:0000256" key="3">
    <source>
        <dbReference type="ARBA" id="ARBA00022679"/>
    </source>
</evidence>
<dbReference type="GO" id="GO:0080043">
    <property type="term" value="F:quercetin 3-O-glucosyltransferase activity"/>
    <property type="evidence" value="ECO:0007669"/>
    <property type="project" value="TreeGrafter"/>
</dbReference>
<organism evidence="6">
    <name type="scientific">Wollemia nobilis</name>
    <dbReference type="NCBI Taxonomy" id="56998"/>
    <lineage>
        <taxon>Eukaryota</taxon>
        <taxon>Viridiplantae</taxon>
        <taxon>Streptophyta</taxon>
        <taxon>Embryophyta</taxon>
        <taxon>Tracheophyta</taxon>
        <taxon>Spermatophyta</taxon>
        <taxon>Pinopsida</taxon>
        <taxon>Pinidae</taxon>
        <taxon>Conifers II</taxon>
        <taxon>Araucariales</taxon>
        <taxon>Araucariaceae</taxon>
        <taxon>Wollemia</taxon>
    </lineage>
</organism>
<evidence type="ECO:0000256" key="1">
    <source>
        <dbReference type="ARBA" id="ARBA00009995"/>
    </source>
</evidence>
<dbReference type="Pfam" id="PF00201">
    <property type="entry name" value="UDPGT"/>
    <property type="match status" value="1"/>
</dbReference>
<sequence>MSPMPERSGNPVHAVVFLYPLQGHIIPTYNLAKKIAANGVLVTLVCTEGCYARITKANGGRDPFADEATSLALPITTALVSDGLPADFDRSLHFEDFDYSLLNKMESHVEEFMRELQAKEPPISCIIADTFFVWAERIAKKFRVPYASFWTEPAMVFSIYYNWNLLIQNGHHPFRGNEADVINYIPGTRDLIITDLPSYLQEWDVSTLVHRVIYAAFQSVRGADWIISNTVHELEAQIVEEVEAQARIPYLSVGPLLPSHLVDGQGVGVKVGASMWAESDCRNWLDGKAKSMVIYVSFGSYAHVSKAQIIELAMGLLQSQRLFVWVLRPDIVASDEQDILPEGFLQKCKGQGMVVQWTSQLDMLSHPSVGGFLTHCGWNSVMESLWLGVPMLAFPLLTDQYTNCRLVVDEWQVAMRLGRTRRSLHNMRSDLVGREEIARTVEKFMDMDGEEGGKIRSNVHNVREVMKKAVLNGGSSPKNLGLFVEELKARGCSQVSEKSPQV</sequence>
<dbReference type="EMBL" id="GCHU01013941">
    <property type="protein sequence ID" value="JAG86911.1"/>
    <property type="molecule type" value="Transcribed_RNA"/>
</dbReference>
<dbReference type="EC" id="2.4.1.-" evidence="5"/>
<evidence type="ECO:0000256" key="2">
    <source>
        <dbReference type="ARBA" id="ARBA00022676"/>
    </source>
</evidence>
<protein>
    <recommendedName>
        <fullName evidence="5">Glycosyltransferase</fullName>
        <ecNumber evidence="5">2.4.1.-</ecNumber>
    </recommendedName>
</protein>
<proteinExistence type="inferred from homology"/>
<dbReference type="SUPFAM" id="SSF53756">
    <property type="entry name" value="UDP-Glycosyltransferase/glycogen phosphorylase"/>
    <property type="match status" value="1"/>
</dbReference>
<reference evidence="6" key="1">
    <citation type="submission" date="2015-02" db="EMBL/GenBank/DDBJ databases">
        <title>A transcriptome of Wollemia nobilis - a relic of Gondwana.</title>
        <authorList>
            <person name="Chia J.Y."/>
            <person name="Leong Y.S."/>
            <person name="Abdul Karim S."/>
            <person name="Wan Azmi N."/>
            <person name="Hercus R."/>
            <person name="Croft L."/>
        </authorList>
    </citation>
    <scope>NUCLEOTIDE SEQUENCE</scope>
    <source>
        <strain evidence="6">MaeBrown</strain>
        <tissue evidence="6">Leaf</tissue>
    </source>
</reference>
<accession>A0A0C9RK22</accession>
<dbReference type="InterPro" id="IPR035595">
    <property type="entry name" value="UDP_glycos_trans_CS"/>
</dbReference>
<dbReference type="PANTHER" id="PTHR11926">
    <property type="entry name" value="GLUCOSYL/GLUCURONOSYL TRANSFERASES"/>
    <property type="match status" value="1"/>
</dbReference>
<keyword evidence="2 4" id="KW-0328">Glycosyltransferase</keyword>
<dbReference type="GO" id="GO:0080044">
    <property type="term" value="F:quercetin 7-O-glucosyltransferase activity"/>
    <property type="evidence" value="ECO:0007669"/>
    <property type="project" value="TreeGrafter"/>
</dbReference>
<evidence type="ECO:0000256" key="5">
    <source>
        <dbReference type="RuleBase" id="RU362057"/>
    </source>
</evidence>
<dbReference type="Gene3D" id="3.40.50.2000">
    <property type="entry name" value="Glycogen Phosphorylase B"/>
    <property type="match status" value="2"/>
</dbReference>
<dbReference type="PROSITE" id="PS00375">
    <property type="entry name" value="UDPGT"/>
    <property type="match status" value="1"/>
</dbReference>
<comment type="similarity">
    <text evidence="1 4">Belongs to the UDP-glycosyltransferase family.</text>
</comment>
<keyword evidence="3 4" id="KW-0808">Transferase</keyword>
<evidence type="ECO:0000313" key="6">
    <source>
        <dbReference type="EMBL" id="JAG86911.1"/>
    </source>
</evidence>
<dbReference type="FunFam" id="3.40.50.2000:FF:000078">
    <property type="entry name" value="Glycosyltransferase"/>
    <property type="match status" value="1"/>
</dbReference>
<dbReference type="AlphaFoldDB" id="A0A0C9RK22"/>
<evidence type="ECO:0000256" key="4">
    <source>
        <dbReference type="RuleBase" id="RU003718"/>
    </source>
</evidence>
<dbReference type="CDD" id="cd03784">
    <property type="entry name" value="GT1_Gtf-like"/>
    <property type="match status" value="1"/>
</dbReference>